<evidence type="ECO:0000313" key="3">
    <source>
        <dbReference type="Proteomes" id="UP000642553"/>
    </source>
</evidence>
<evidence type="ECO:0000313" key="2">
    <source>
        <dbReference type="EMBL" id="QHV62574.1"/>
    </source>
</evidence>
<sequence length="1020" mass="108220">MWRYAIFKRYHLLTKENEQPTSIMKLHLPTVLLAAVLACISQPLIATETINLNTHNWDQYVGDYGNPGSPQFDNVNLSLDGNWSVNLDKFYGPCWGSTDDGSYMLTGQGTMDFKNDSFIICGGSSDWPDSYNPPTGNAKYTISSGIVLKNVSLDAQLGAQVKFNGSLETSNKESPCSFFVDSTVDGPLSIIDLRNATIKDNDFVNLEFCRGIIIKDQYTVSANHGLKIWNDTSSQGSGILQGNLILSDGGEIALFTYGGHKYSNITITGTLSITGNTTVDFHSVSSPEDGFTSPETGTIVFYCKDITGETSLLKITESYRGTTTVSRNISDKKFVSIAQIDGRYALTLVDNGYDPGEPEQPGTIITDGKAPDTLSKDVVVSLGNGSNVDATEVTNGLNNSYVHGTGGTLVTADLQTFNMSGSDSLGFSIVGIDGNAGANIQVGHEGGSITDAAIVLTGSKYESKQVNVQSGLLEIGQNTILGTVDSMLTIGALNATGNSVTASVNNRGTINNDVTIHSGASLDNRNTINGNVLVNGSSILSNNGTVKGEVTIAENGSVNGSGTFASTILQSNALLYVGNSPGFQQHNDLTLDSGSRLGFYLDGITAATLANHGSGTYSNLSVINSITVNGAVNTEVEVGLGILAAGTDAFTLDLIKTDGTVSGNGDFVLSLDDKNHLLKEGNLLWNASTGTLSFTGQVDEAVAAALVGKDGSNIANSLWSSTSVVKNFGQTAVSQLKVTQPGDSNVWVSGLGDFVTMNSTSHADGFQYNGGGYAAGIDCSWTKKFRAGIAFGQTFGTFKSDDNQASIKQDSLMTGLYANYLETLCDKQSLGLSGYFAYGSVENRADTLIGNSAYLPGHAKWNDDVFTFGLKADWNIKVTDKTTLTPFIGIDYVHGAQESFTETYSNGSRQYRDGNMQVWSVPVGITVKKEVSVGGGQLLLPELTVAYVGDVSRTNPSVKSTIYGIDNKHEGSNPGRSAFMMNAGTNWIINQNWSVGAFYTLEARSSQVNQSASLSARYSF</sequence>
<dbReference type="InterPro" id="IPR011004">
    <property type="entry name" value="Trimer_LpxA-like_sf"/>
</dbReference>
<dbReference type="AlphaFoldDB" id="A0AAE6T9F9"/>
<dbReference type="SUPFAM" id="SSF51161">
    <property type="entry name" value="Trimeric LpxA-like enzymes"/>
    <property type="match status" value="1"/>
</dbReference>
<dbReference type="SMART" id="SM00869">
    <property type="entry name" value="Autotransporter"/>
    <property type="match status" value="1"/>
</dbReference>
<dbReference type="InterPro" id="IPR005546">
    <property type="entry name" value="Autotransporte_beta"/>
</dbReference>
<dbReference type="NCBIfam" id="TIGR01414">
    <property type="entry name" value="autotrans_barl"/>
    <property type="match status" value="1"/>
</dbReference>
<organism evidence="2 3">
    <name type="scientific">Akkermansia massiliensis</name>
    <dbReference type="NCBI Taxonomy" id="2927224"/>
    <lineage>
        <taxon>Bacteria</taxon>
        <taxon>Pseudomonadati</taxon>
        <taxon>Verrucomicrobiota</taxon>
        <taxon>Verrucomicrobiia</taxon>
        <taxon>Verrucomicrobiales</taxon>
        <taxon>Akkermansiaceae</taxon>
        <taxon>Akkermansia</taxon>
    </lineage>
</organism>
<dbReference type="SUPFAM" id="SSF103515">
    <property type="entry name" value="Autotransporter"/>
    <property type="match status" value="1"/>
</dbReference>
<evidence type="ECO:0000259" key="1">
    <source>
        <dbReference type="PROSITE" id="PS51208"/>
    </source>
</evidence>
<proteinExistence type="predicted"/>
<dbReference type="GO" id="GO:0019867">
    <property type="term" value="C:outer membrane"/>
    <property type="evidence" value="ECO:0007669"/>
    <property type="project" value="InterPro"/>
</dbReference>
<dbReference type="InterPro" id="IPR006315">
    <property type="entry name" value="OM_autotransptr_brl_dom"/>
</dbReference>
<reference evidence="2" key="1">
    <citation type="submission" date="2018-05" db="EMBL/GenBank/DDBJ databases">
        <title>Complete genome sequnece of Akkermansia muciniphila EB-AMDK-40.</title>
        <authorList>
            <person name="Nam Y.-D."/>
            <person name="Chung W.-H."/>
            <person name="Park Y.S."/>
            <person name="Kang J."/>
        </authorList>
    </citation>
    <scope>NUCLEOTIDE SEQUENCE</scope>
    <source>
        <strain evidence="2">EB-AMDK-40</strain>
    </source>
</reference>
<gene>
    <name evidence="2" type="ORF">DMI76_03915</name>
</gene>
<accession>A0AAE6T9F9</accession>
<dbReference type="InterPro" id="IPR036709">
    <property type="entry name" value="Autotransporte_beta_dom_sf"/>
</dbReference>
<dbReference type="Pfam" id="PF03797">
    <property type="entry name" value="Autotransporter"/>
    <property type="match status" value="1"/>
</dbReference>
<feature type="domain" description="Autotransporter" evidence="1">
    <location>
        <begin position="739"/>
        <end position="1020"/>
    </location>
</feature>
<dbReference type="Gene3D" id="2.40.128.130">
    <property type="entry name" value="Autotransporter beta-domain"/>
    <property type="match status" value="1"/>
</dbReference>
<dbReference type="Proteomes" id="UP000642553">
    <property type="component" value="Chromosome"/>
</dbReference>
<dbReference type="PROSITE" id="PS51208">
    <property type="entry name" value="AUTOTRANSPORTER"/>
    <property type="match status" value="1"/>
</dbReference>
<protein>
    <submittedName>
        <fullName evidence="2">Autotransporter outer membrane beta-barrel domain-containing protein</fullName>
    </submittedName>
</protein>
<name>A0AAE6T9F9_9BACT</name>
<dbReference type="EMBL" id="CP029701">
    <property type="protein sequence ID" value="QHV62574.1"/>
    <property type="molecule type" value="Genomic_DNA"/>
</dbReference>